<accession>A0A0N4Z9E2</accession>
<feature type="compositionally biased region" description="Basic residues" evidence="5">
    <location>
        <begin position="226"/>
        <end position="237"/>
    </location>
</feature>
<dbReference type="AlphaFoldDB" id="A0A0N4Z9E2"/>
<dbReference type="Proteomes" id="UP000038045">
    <property type="component" value="Unplaced"/>
</dbReference>
<keyword evidence="7" id="KW-0732">Signal</keyword>
<feature type="compositionally biased region" description="Pro residues" evidence="5">
    <location>
        <begin position="281"/>
        <end position="314"/>
    </location>
</feature>
<evidence type="ECO:0000256" key="4">
    <source>
        <dbReference type="ARBA" id="ARBA00023136"/>
    </source>
</evidence>
<organism evidence="8 9">
    <name type="scientific">Parastrongyloides trichosuri</name>
    <name type="common">Possum-specific nematode worm</name>
    <dbReference type="NCBI Taxonomy" id="131310"/>
    <lineage>
        <taxon>Eukaryota</taxon>
        <taxon>Metazoa</taxon>
        <taxon>Ecdysozoa</taxon>
        <taxon>Nematoda</taxon>
        <taxon>Chromadorea</taxon>
        <taxon>Rhabditida</taxon>
        <taxon>Tylenchina</taxon>
        <taxon>Panagrolaimomorpha</taxon>
        <taxon>Strongyloidoidea</taxon>
        <taxon>Strongyloididae</taxon>
        <taxon>Parastrongyloides</taxon>
    </lineage>
</organism>
<evidence type="ECO:0000256" key="1">
    <source>
        <dbReference type="ARBA" id="ARBA00004370"/>
    </source>
</evidence>
<evidence type="ECO:0000256" key="5">
    <source>
        <dbReference type="SAM" id="MobiDB-lite"/>
    </source>
</evidence>
<feature type="region of interest" description="Disordered" evidence="5">
    <location>
        <begin position="218"/>
        <end position="314"/>
    </location>
</feature>
<feature type="chain" id="PRO_5005891319" evidence="7">
    <location>
        <begin position="21"/>
        <end position="314"/>
    </location>
</feature>
<dbReference type="InterPro" id="IPR026910">
    <property type="entry name" value="Shisa"/>
</dbReference>
<dbReference type="GO" id="GO:0016020">
    <property type="term" value="C:membrane"/>
    <property type="evidence" value="ECO:0007669"/>
    <property type="project" value="UniProtKB-SubCell"/>
</dbReference>
<proteinExistence type="predicted"/>
<evidence type="ECO:0000256" key="2">
    <source>
        <dbReference type="ARBA" id="ARBA00022692"/>
    </source>
</evidence>
<evidence type="ECO:0000256" key="3">
    <source>
        <dbReference type="ARBA" id="ARBA00022989"/>
    </source>
</evidence>
<comment type="subcellular location">
    <subcellularLocation>
        <location evidence="1">Membrane</location>
    </subcellularLocation>
</comment>
<feature type="compositionally biased region" description="Polar residues" evidence="5">
    <location>
        <begin position="254"/>
        <end position="263"/>
    </location>
</feature>
<keyword evidence="4 6" id="KW-0472">Membrane</keyword>
<evidence type="ECO:0000256" key="6">
    <source>
        <dbReference type="SAM" id="Phobius"/>
    </source>
</evidence>
<dbReference type="PANTHER" id="PTHR31395:SF23">
    <property type="entry name" value="GEO05642P1"/>
    <property type="match status" value="1"/>
</dbReference>
<dbReference type="STRING" id="131310.A0A0N4Z9E2"/>
<keyword evidence="2 6" id="KW-0812">Transmembrane</keyword>
<dbReference type="WBParaSite" id="PTRK_0000393200.1">
    <property type="protein sequence ID" value="PTRK_0000393200.1"/>
    <property type="gene ID" value="PTRK_0000393200"/>
</dbReference>
<reference evidence="9" key="1">
    <citation type="submission" date="2017-02" db="UniProtKB">
        <authorList>
            <consortium name="WormBaseParasite"/>
        </authorList>
    </citation>
    <scope>IDENTIFICATION</scope>
</reference>
<feature type="transmembrane region" description="Helical" evidence="6">
    <location>
        <begin position="166"/>
        <end position="191"/>
    </location>
</feature>
<sequence>MKVTLLLYAIFFSLIIVICGRTRKCFNENTNLHENDYVRAPKYCEGEVGDILEIDCYATEKDIDEDEDEESDSNNNDNKRIRWLLVEGEAQYNVSSEPSDLKKHSKIILKNITKVTKNVEIACYIGEEQTERKEDMLIIKINHDDKKIERRKKIKEMELRKEIVKYLLIIAVLFFLDTIFFIIFLVIFIKYKRLSSKERRKIRIRNALKDAERTLSDLDKMDKMKKTPGGHQHKTNRGQKTVSNRDAGPEQNMPPDQNVQQPPNMGPPPFKEPQQNNGPPFNMPPPPPPNMPPLPMPDIPPPPPNIPPPNFQTY</sequence>
<dbReference type="PANTHER" id="PTHR31395">
    <property type="entry name" value="SHISA"/>
    <property type="match status" value="1"/>
</dbReference>
<evidence type="ECO:0000256" key="7">
    <source>
        <dbReference type="SAM" id="SignalP"/>
    </source>
</evidence>
<keyword evidence="8" id="KW-1185">Reference proteome</keyword>
<keyword evidence="3 6" id="KW-1133">Transmembrane helix</keyword>
<evidence type="ECO:0000313" key="8">
    <source>
        <dbReference type="Proteomes" id="UP000038045"/>
    </source>
</evidence>
<evidence type="ECO:0000313" key="9">
    <source>
        <dbReference type="WBParaSite" id="PTRK_0000393200.1"/>
    </source>
</evidence>
<protein>
    <submittedName>
        <fullName evidence="9">Ig-like domain-containing protein</fullName>
    </submittedName>
</protein>
<name>A0A0N4Z9E2_PARTI</name>
<feature type="signal peptide" evidence="7">
    <location>
        <begin position="1"/>
        <end position="20"/>
    </location>
</feature>